<protein>
    <recommendedName>
        <fullName evidence="2">Type II secretion system protein H</fullName>
    </recommendedName>
    <alternativeName>
        <fullName evidence="10">General secretion pathway protein H</fullName>
    </alternativeName>
</protein>
<dbReference type="GO" id="GO:0015627">
    <property type="term" value="C:type II protein secretion system complex"/>
    <property type="evidence" value="ECO:0007669"/>
    <property type="project" value="InterPro"/>
</dbReference>
<dbReference type="RefSeq" id="WP_171096637.1">
    <property type="nucleotide sequence ID" value="NZ_CP053069.1"/>
</dbReference>
<dbReference type="Pfam" id="PF12019">
    <property type="entry name" value="GspH"/>
    <property type="match status" value="1"/>
</dbReference>
<sequence>MRSRGFTLLEIIVVLVIGAMTMAMLVSFTGKGASAADLKASARSLAGGLRAAQSTAMAQRRDAVLTIDVDAREFTFSGETRPHKLPEGVELKLYTAQTEVESQRKGSIRFYPDGSSTGGRITVSSGERKFLVDVDWLTGRVAINE</sequence>
<evidence type="ECO:0000256" key="3">
    <source>
        <dbReference type="ARBA" id="ARBA00022475"/>
    </source>
</evidence>
<dbReference type="Proteomes" id="UP000501534">
    <property type="component" value="Chromosome"/>
</dbReference>
<dbReference type="InterPro" id="IPR012902">
    <property type="entry name" value="N_methyl_site"/>
</dbReference>
<keyword evidence="8" id="KW-0472">Membrane</keyword>
<keyword evidence="4" id="KW-0488">Methylation</keyword>
<evidence type="ECO:0000256" key="2">
    <source>
        <dbReference type="ARBA" id="ARBA00021549"/>
    </source>
</evidence>
<evidence type="ECO:0000256" key="4">
    <source>
        <dbReference type="ARBA" id="ARBA00022481"/>
    </source>
</evidence>
<keyword evidence="5" id="KW-0997">Cell inner membrane</keyword>
<proteinExistence type="inferred from homology"/>
<evidence type="ECO:0000256" key="5">
    <source>
        <dbReference type="ARBA" id="ARBA00022519"/>
    </source>
</evidence>
<organism evidence="12 13">
    <name type="scientific">Usitatibacter rugosus</name>
    <dbReference type="NCBI Taxonomy" id="2732067"/>
    <lineage>
        <taxon>Bacteria</taxon>
        <taxon>Pseudomonadati</taxon>
        <taxon>Pseudomonadota</taxon>
        <taxon>Betaproteobacteria</taxon>
        <taxon>Nitrosomonadales</taxon>
        <taxon>Usitatibacteraceae</taxon>
        <taxon>Usitatibacter</taxon>
    </lineage>
</organism>
<evidence type="ECO:0000256" key="7">
    <source>
        <dbReference type="ARBA" id="ARBA00022989"/>
    </source>
</evidence>
<dbReference type="InterPro" id="IPR045584">
    <property type="entry name" value="Pilin-like"/>
</dbReference>
<evidence type="ECO:0000256" key="9">
    <source>
        <dbReference type="ARBA" id="ARBA00025772"/>
    </source>
</evidence>
<dbReference type="EMBL" id="CP053069">
    <property type="protein sequence ID" value="QJR12712.1"/>
    <property type="molecule type" value="Genomic_DNA"/>
</dbReference>
<dbReference type="NCBIfam" id="TIGR02532">
    <property type="entry name" value="IV_pilin_GFxxxE"/>
    <property type="match status" value="1"/>
</dbReference>
<keyword evidence="13" id="KW-1185">Reference proteome</keyword>
<evidence type="ECO:0000259" key="11">
    <source>
        <dbReference type="Pfam" id="PF12019"/>
    </source>
</evidence>
<dbReference type="PROSITE" id="PS00409">
    <property type="entry name" value="PROKAR_NTER_METHYL"/>
    <property type="match status" value="1"/>
</dbReference>
<evidence type="ECO:0000256" key="8">
    <source>
        <dbReference type="ARBA" id="ARBA00023136"/>
    </source>
</evidence>
<evidence type="ECO:0000313" key="13">
    <source>
        <dbReference type="Proteomes" id="UP000501534"/>
    </source>
</evidence>
<evidence type="ECO:0000313" key="12">
    <source>
        <dbReference type="EMBL" id="QJR12712.1"/>
    </source>
</evidence>
<keyword evidence="6" id="KW-0812">Transmembrane</keyword>
<accession>A0A6M4H070</accession>
<keyword evidence="3" id="KW-1003">Cell membrane</keyword>
<reference evidence="12 13" key="1">
    <citation type="submission" date="2020-04" db="EMBL/GenBank/DDBJ databases">
        <title>Usitatibacter rugosus gen. nov., sp. nov. and Usitatibacter palustris sp. nov., novel members of Usitatibacteraceae fam. nov. within the order Nitrosomonadales isolated from soil.</title>
        <authorList>
            <person name="Huber K.J."/>
            <person name="Neumann-Schaal M."/>
            <person name="Geppert A."/>
            <person name="Luckner M."/>
            <person name="Wanner G."/>
            <person name="Overmann J."/>
        </authorList>
    </citation>
    <scope>NUCLEOTIDE SEQUENCE [LARGE SCALE GENOMIC DNA]</scope>
    <source>
        <strain evidence="12 13">0125_3</strain>
    </source>
</reference>
<dbReference type="KEGG" id="uru:DSM104443_03805"/>
<dbReference type="GO" id="GO:0005886">
    <property type="term" value="C:plasma membrane"/>
    <property type="evidence" value="ECO:0007669"/>
    <property type="project" value="UniProtKB-SubCell"/>
</dbReference>
<keyword evidence="7" id="KW-1133">Transmembrane helix</keyword>
<feature type="domain" description="General secretion pathway GspH" evidence="11">
    <location>
        <begin position="42"/>
        <end position="137"/>
    </location>
</feature>
<gene>
    <name evidence="12" type="ORF">DSM104443_03805</name>
</gene>
<dbReference type="AlphaFoldDB" id="A0A6M4H070"/>
<evidence type="ECO:0000256" key="10">
    <source>
        <dbReference type="ARBA" id="ARBA00030775"/>
    </source>
</evidence>
<dbReference type="InterPro" id="IPR022346">
    <property type="entry name" value="T2SS_GspH"/>
</dbReference>
<comment type="similarity">
    <text evidence="9">Belongs to the GSP H family.</text>
</comment>
<name>A0A6M4H070_9PROT</name>
<dbReference type="Pfam" id="PF07963">
    <property type="entry name" value="N_methyl"/>
    <property type="match status" value="1"/>
</dbReference>
<evidence type="ECO:0000256" key="1">
    <source>
        <dbReference type="ARBA" id="ARBA00004377"/>
    </source>
</evidence>
<comment type="subcellular location">
    <subcellularLocation>
        <location evidence="1">Cell inner membrane</location>
        <topology evidence="1">Single-pass membrane protein</topology>
    </subcellularLocation>
</comment>
<evidence type="ECO:0000256" key="6">
    <source>
        <dbReference type="ARBA" id="ARBA00022692"/>
    </source>
</evidence>
<dbReference type="GO" id="GO:0015628">
    <property type="term" value="P:protein secretion by the type II secretion system"/>
    <property type="evidence" value="ECO:0007669"/>
    <property type="project" value="InterPro"/>
</dbReference>
<dbReference type="SUPFAM" id="SSF54523">
    <property type="entry name" value="Pili subunits"/>
    <property type="match status" value="1"/>
</dbReference>